<dbReference type="InterPro" id="IPR051908">
    <property type="entry name" value="Ribosomal_N-acetyltransferase"/>
</dbReference>
<dbReference type="Pfam" id="PF13302">
    <property type="entry name" value="Acetyltransf_3"/>
    <property type="match status" value="1"/>
</dbReference>
<proteinExistence type="predicted"/>
<protein>
    <recommendedName>
        <fullName evidence="1">N-acetyltransferase domain-containing protein</fullName>
    </recommendedName>
</protein>
<comment type="caution">
    <text evidence="2">The sequence shown here is derived from an EMBL/GenBank/DDBJ whole genome shotgun (WGS) entry which is preliminary data.</text>
</comment>
<evidence type="ECO:0000313" key="2">
    <source>
        <dbReference type="EMBL" id="KAK7468448.1"/>
    </source>
</evidence>
<dbReference type="SUPFAM" id="SSF55729">
    <property type="entry name" value="Acyl-CoA N-acyltransferases (Nat)"/>
    <property type="match status" value="1"/>
</dbReference>
<dbReference type="PANTHER" id="PTHR43441:SF5">
    <property type="entry name" value="FAMILY ACETYLTRANSFERASE, PUTATIVE-RELATED"/>
    <property type="match status" value="1"/>
</dbReference>
<dbReference type="Proteomes" id="UP001498398">
    <property type="component" value="Unassembled WGS sequence"/>
</dbReference>
<accession>A0ABR1JX84</accession>
<gene>
    <name evidence="2" type="ORF">VKT23_002960</name>
</gene>
<dbReference type="PROSITE" id="PS51186">
    <property type="entry name" value="GNAT"/>
    <property type="match status" value="1"/>
</dbReference>
<dbReference type="PANTHER" id="PTHR43441">
    <property type="entry name" value="RIBOSOMAL-PROTEIN-SERINE ACETYLTRANSFERASE"/>
    <property type="match status" value="1"/>
</dbReference>
<organism evidence="2 3">
    <name type="scientific">Marasmiellus scandens</name>
    <dbReference type="NCBI Taxonomy" id="2682957"/>
    <lineage>
        <taxon>Eukaryota</taxon>
        <taxon>Fungi</taxon>
        <taxon>Dikarya</taxon>
        <taxon>Basidiomycota</taxon>
        <taxon>Agaricomycotina</taxon>
        <taxon>Agaricomycetes</taxon>
        <taxon>Agaricomycetidae</taxon>
        <taxon>Agaricales</taxon>
        <taxon>Marasmiineae</taxon>
        <taxon>Omphalotaceae</taxon>
        <taxon>Marasmiellus</taxon>
    </lineage>
</organism>
<feature type="domain" description="N-acetyltransferase" evidence="1">
    <location>
        <begin position="27"/>
        <end position="196"/>
    </location>
</feature>
<evidence type="ECO:0000259" key="1">
    <source>
        <dbReference type="PROSITE" id="PS51186"/>
    </source>
</evidence>
<evidence type="ECO:0000313" key="3">
    <source>
        <dbReference type="Proteomes" id="UP001498398"/>
    </source>
</evidence>
<reference evidence="2 3" key="1">
    <citation type="submission" date="2024-01" db="EMBL/GenBank/DDBJ databases">
        <title>A draft genome for the cacao thread blight pathogen Marasmiellus scandens.</title>
        <authorList>
            <person name="Baruah I.K."/>
            <person name="Leung J."/>
            <person name="Bukari Y."/>
            <person name="Amoako-Attah I."/>
            <person name="Meinhardt L.W."/>
            <person name="Bailey B.A."/>
            <person name="Cohen S.P."/>
        </authorList>
    </citation>
    <scope>NUCLEOTIDE SEQUENCE [LARGE SCALE GENOMIC DNA]</scope>
    <source>
        <strain evidence="2 3">GH-19</strain>
    </source>
</reference>
<keyword evidence="3" id="KW-1185">Reference proteome</keyword>
<dbReference type="Gene3D" id="3.40.630.30">
    <property type="match status" value="1"/>
</dbReference>
<dbReference type="EMBL" id="JBANRG010000003">
    <property type="protein sequence ID" value="KAK7468448.1"/>
    <property type="molecule type" value="Genomic_DNA"/>
</dbReference>
<sequence length="242" mass="27220">MAQTQYSSERDTNFCFPIPDALENDRIKMVPFVPSEHVEEVVASSQSESLWSYLTFGPFTTCSDFLEVVWEKRVLARNGETMFVIFDKTKTKEDGTPPIAGLMGYLDTSAWDLCTEIGFVIIFPPFQRSHVASNAVGLLMHYALDLPENGGLGLRRVQWQANVMNAGSIRLAERMGFQMEATLRWAKVLPLGKEIGSNGCAERRGDPRAGYVGRDSAQLVVCWDDWENGLREKVDQVMARKK</sequence>
<name>A0ABR1JX84_9AGAR</name>
<dbReference type="InterPro" id="IPR016181">
    <property type="entry name" value="Acyl_CoA_acyltransferase"/>
</dbReference>
<dbReference type="InterPro" id="IPR000182">
    <property type="entry name" value="GNAT_dom"/>
</dbReference>